<dbReference type="EMBL" id="HE978315">
    <property type="protein sequence ID" value="CCK69085.1"/>
    <property type="molecule type" value="Genomic_DNA"/>
</dbReference>
<evidence type="ECO:0000313" key="7">
    <source>
        <dbReference type="Proteomes" id="UP000006310"/>
    </source>
</evidence>
<dbReference type="PANTHER" id="PTHR40787:SF3">
    <property type="entry name" value="PROTEIN TRANSPORT PROTEIN SEC39"/>
    <property type="match status" value="1"/>
</dbReference>
<evidence type="ECO:0000256" key="4">
    <source>
        <dbReference type="ARBA" id="ARBA00022927"/>
    </source>
</evidence>
<dbReference type="GeneID" id="34524735"/>
<dbReference type="eggNOG" id="ENOG502RS0W">
    <property type="taxonomic scope" value="Eukaryota"/>
</dbReference>
<dbReference type="HOGENOM" id="CLU_389403_0_0_1"/>
<keyword evidence="3" id="KW-0256">Endoplasmic reticulum</keyword>
<dbReference type="PANTHER" id="PTHR40787">
    <property type="entry name" value="SECRETED PROTEIN"/>
    <property type="match status" value="1"/>
</dbReference>
<dbReference type="RefSeq" id="XP_022463331.1">
    <property type="nucleotide sequence ID" value="XM_022606657.1"/>
</dbReference>
<dbReference type="GO" id="GO:0070939">
    <property type="term" value="C:Dsl1/NZR complex"/>
    <property type="evidence" value="ECO:0007669"/>
    <property type="project" value="EnsemblFungi"/>
</dbReference>
<dbReference type="GO" id="GO:0005635">
    <property type="term" value="C:nuclear envelope"/>
    <property type="evidence" value="ECO:0007669"/>
    <property type="project" value="EnsemblFungi"/>
</dbReference>
<comment type="subcellular location">
    <subcellularLocation>
        <location evidence="1">Endoplasmic reticulum</location>
    </subcellularLocation>
</comment>
<dbReference type="GO" id="GO:0015031">
    <property type="term" value="P:protein transport"/>
    <property type="evidence" value="ECO:0007669"/>
    <property type="project" value="UniProtKB-KW"/>
</dbReference>
<dbReference type="GO" id="GO:0032581">
    <property type="term" value="P:ER-dependent peroxisome organization"/>
    <property type="evidence" value="ECO:0007669"/>
    <property type="project" value="EnsemblFungi"/>
</dbReference>
<dbReference type="PROSITE" id="PS50168">
    <property type="entry name" value="DED"/>
    <property type="match status" value="1"/>
</dbReference>
<keyword evidence="4" id="KW-0653">Protein transport</keyword>
<dbReference type="GO" id="GO:0005789">
    <property type="term" value="C:endoplasmic reticulum membrane"/>
    <property type="evidence" value="ECO:0007669"/>
    <property type="project" value="EnsemblFungi"/>
</dbReference>
<gene>
    <name evidence="6" type="primary">KNAG0B06580</name>
    <name evidence="6" type="ordered locus">KNAG_0B06580</name>
</gene>
<evidence type="ECO:0000256" key="1">
    <source>
        <dbReference type="ARBA" id="ARBA00004240"/>
    </source>
</evidence>
<organism evidence="6 7">
    <name type="scientific">Huiozyma naganishii (strain ATCC MYA-139 / BCRC 22969 / CBS 8797 / KCTC 17520 / NBRC 10181 / NCYC 3082 / Yp74L-3)</name>
    <name type="common">Yeast</name>
    <name type="synonym">Kazachstania naganishii</name>
    <dbReference type="NCBI Taxonomy" id="1071383"/>
    <lineage>
        <taxon>Eukaryota</taxon>
        <taxon>Fungi</taxon>
        <taxon>Dikarya</taxon>
        <taxon>Ascomycota</taxon>
        <taxon>Saccharomycotina</taxon>
        <taxon>Saccharomycetes</taxon>
        <taxon>Saccharomycetales</taxon>
        <taxon>Saccharomycetaceae</taxon>
        <taxon>Huiozyma</taxon>
    </lineage>
</organism>
<dbReference type="InterPro" id="IPR013244">
    <property type="entry name" value="Sec39_domain"/>
</dbReference>
<dbReference type="Proteomes" id="UP000006310">
    <property type="component" value="Chromosome 2"/>
</dbReference>
<name>J7R2P0_HUIN7</name>
<protein>
    <recommendedName>
        <fullName evidence="5">DED domain-containing protein</fullName>
    </recommendedName>
</protein>
<evidence type="ECO:0000313" key="6">
    <source>
        <dbReference type="EMBL" id="CCK69085.1"/>
    </source>
</evidence>
<evidence type="ECO:0000256" key="3">
    <source>
        <dbReference type="ARBA" id="ARBA00022824"/>
    </source>
</evidence>
<dbReference type="InterPro" id="IPR001875">
    <property type="entry name" value="DED_dom"/>
</dbReference>
<dbReference type="GO" id="GO:0042981">
    <property type="term" value="P:regulation of apoptotic process"/>
    <property type="evidence" value="ECO:0007669"/>
    <property type="project" value="InterPro"/>
</dbReference>
<dbReference type="OrthoDB" id="342024at2759"/>
<sequence>MSMLLQEKLYILCCLHASARDSEGLTKLLPYFNEQLTDAVVVLWPELDDPLALSFLCAYKTVEKLEINENVFVEHMANDQRLICILGAGDENALTERYSALKQYVDGKLPEGQLNWLQKRVILCNNFDPSDANRYSKLWETQQGDENLQRWINCLVKPLTHWNKRTGEKMRISEFSQLERRAMLRLIIDNWVTLDEAALNSELFPVLQNGDNFYQQFVTDFYNSEKFSLDSEANIRLFHAVFAELLQRISDGDNKALFETATLRIVFENSGNLFKYSTCSDLEERVLQKVSPDSRLTDYNVTVSDLLTYCQYLKNDLFPQDYTLKDVYRVAQDDSSAQRYHFITLCEMYLLKTAHPDLHILLQRLDLFNKLNDAGEQGQERRAILMETLIRLEKFDLLESILQDDDVQQLDILKNAFWQFFNNASNAGTREMTKAKTILRILKANSKAKEGDRFKQLTALVDLSEQLSHYSLKLGKQIPFKPSNILDFNDDPLRLFTILLELNPTLYKSLDTVSFPLLSKLLIALALPETQLEDFHTRLMALHVDFSLANNDFTFAYNLVLQLLERGNVSRYWSTVLQVGKYNDPNWVDNEPPTEIIILQLEVLSKLLAVCPAEEIEVVTSQWSGLELELSSRDIVQDQYSLENQSSLSHNFSLKDVSGTVSSLLTGFNR</sequence>
<feature type="domain" description="DED" evidence="5">
    <location>
        <begin position="327"/>
        <end position="403"/>
    </location>
</feature>
<evidence type="ECO:0000256" key="2">
    <source>
        <dbReference type="ARBA" id="ARBA00022448"/>
    </source>
</evidence>
<proteinExistence type="predicted"/>
<dbReference type="KEGG" id="kng:KNAG_0B06580"/>
<keyword evidence="2" id="KW-0813">Transport</keyword>
<evidence type="ECO:0000259" key="5">
    <source>
        <dbReference type="PROSITE" id="PS50168"/>
    </source>
</evidence>
<reference evidence="7" key="2">
    <citation type="submission" date="2012-08" db="EMBL/GenBank/DDBJ databases">
        <title>Genome sequence of Kazachstania naganishii.</title>
        <authorList>
            <person name="Gordon J.L."/>
            <person name="Armisen D."/>
            <person name="Proux-Wera E."/>
            <person name="OhEigeartaigh S.S."/>
            <person name="Byrne K.P."/>
            <person name="Wolfe K.H."/>
        </authorList>
    </citation>
    <scope>NUCLEOTIDE SEQUENCE [LARGE SCALE GENOMIC DNA]</scope>
    <source>
        <strain evidence="7">ATCC MYA-139 / BCRC 22969 / CBS 8797 / CCRC 22969 / KCTC 17520 / NBRC 10181 / NCYC 3082</strain>
    </source>
</reference>
<dbReference type="GO" id="GO:0006890">
    <property type="term" value="P:retrograde vesicle-mediated transport, Golgi to endoplasmic reticulum"/>
    <property type="evidence" value="ECO:0007669"/>
    <property type="project" value="EnsemblFungi"/>
</dbReference>
<dbReference type="Pfam" id="PF08314">
    <property type="entry name" value="Sec39"/>
    <property type="match status" value="2"/>
</dbReference>
<dbReference type="AlphaFoldDB" id="J7R2P0"/>
<accession>J7R2P0</accession>
<reference evidence="6 7" key="1">
    <citation type="journal article" date="2011" name="Proc. Natl. Acad. Sci. U.S.A.">
        <title>Evolutionary erosion of yeast sex chromosomes by mating-type switching accidents.</title>
        <authorList>
            <person name="Gordon J.L."/>
            <person name="Armisen D."/>
            <person name="Proux-Wera E."/>
            <person name="Oheigeartaigh S.S."/>
            <person name="Byrne K.P."/>
            <person name="Wolfe K.H."/>
        </authorList>
    </citation>
    <scope>NUCLEOTIDE SEQUENCE [LARGE SCALE GENOMIC DNA]</scope>
    <source>
        <strain evidence="7">ATCC MYA-139 / BCRC 22969 / CBS 8797 / CCRC 22969 / KCTC 17520 / NBRC 10181 / NCYC 3082</strain>
    </source>
</reference>
<dbReference type="OMA" id="KFVDPNW"/>
<keyword evidence="7" id="KW-1185">Reference proteome</keyword>